<evidence type="ECO:0000256" key="8">
    <source>
        <dbReference type="ARBA" id="ARBA00022801"/>
    </source>
</evidence>
<feature type="transmembrane region" description="Helical" evidence="13">
    <location>
        <begin position="124"/>
        <end position="149"/>
    </location>
</feature>
<evidence type="ECO:0000256" key="12">
    <source>
        <dbReference type="ARBA" id="ARBA00023136"/>
    </source>
</evidence>
<evidence type="ECO:0000256" key="7">
    <source>
        <dbReference type="ARBA" id="ARBA00022723"/>
    </source>
</evidence>
<proteinExistence type="inferred from homology"/>
<keyword evidence="8" id="KW-0378">Hydrolase</keyword>
<protein>
    <submittedName>
        <fullName evidence="15">Site-2 protease family protein</fullName>
    </submittedName>
</protein>
<evidence type="ECO:0000256" key="3">
    <source>
        <dbReference type="ARBA" id="ARBA00007931"/>
    </source>
</evidence>
<accession>A0A9X4MG51</accession>
<dbReference type="Proteomes" id="UP001154240">
    <property type="component" value="Unassembled WGS sequence"/>
</dbReference>
<reference evidence="15" key="1">
    <citation type="journal article" date="2022" name="bioRxiv">
        <title>Thiovibrio frasassiensisgen. nov., sp. nov., an autotrophic, elemental sulfur disproportionating bacterium isolated from sulfidic karst sediment, and proposal of Thiovibrionaceae fam. nov.</title>
        <authorList>
            <person name="Aronson H."/>
            <person name="Thomas C."/>
            <person name="Bhattacharyya M."/>
            <person name="Eckstein S."/>
            <person name="Jensen S."/>
            <person name="Barco R."/>
            <person name="Macalady J."/>
            <person name="Amend J."/>
        </authorList>
    </citation>
    <scope>NUCLEOTIDE SEQUENCE</scope>
    <source>
        <strain evidence="15">RS19-109</strain>
    </source>
</reference>
<dbReference type="InterPro" id="IPR052348">
    <property type="entry name" value="Metallopeptidase_M50B"/>
</dbReference>
<evidence type="ECO:0000256" key="13">
    <source>
        <dbReference type="SAM" id="Phobius"/>
    </source>
</evidence>
<evidence type="ECO:0000256" key="4">
    <source>
        <dbReference type="ARBA" id="ARBA00022475"/>
    </source>
</evidence>
<evidence type="ECO:0000256" key="1">
    <source>
        <dbReference type="ARBA" id="ARBA00001947"/>
    </source>
</evidence>
<gene>
    <name evidence="15" type="ORF">OLX77_06125</name>
</gene>
<keyword evidence="5 15" id="KW-0645">Protease</keyword>
<keyword evidence="11" id="KW-0482">Metalloprotease</keyword>
<feature type="domain" description="Peptidase M50" evidence="14">
    <location>
        <begin position="124"/>
        <end position="182"/>
    </location>
</feature>
<dbReference type="EMBL" id="JAPHEH010000001">
    <property type="protein sequence ID" value="MDG4475736.1"/>
    <property type="molecule type" value="Genomic_DNA"/>
</dbReference>
<keyword evidence="12 13" id="KW-0472">Membrane</keyword>
<keyword evidence="4" id="KW-1003">Cell membrane</keyword>
<keyword evidence="9" id="KW-0862">Zinc</keyword>
<organism evidence="15 16">
    <name type="scientific">Thiovibrio frasassiensis</name>
    <dbReference type="NCBI Taxonomy" id="2984131"/>
    <lineage>
        <taxon>Bacteria</taxon>
        <taxon>Pseudomonadati</taxon>
        <taxon>Thermodesulfobacteriota</taxon>
        <taxon>Desulfobulbia</taxon>
        <taxon>Desulfobulbales</taxon>
        <taxon>Thiovibrionaceae</taxon>
        <taxon>Thiovibrio</taxon>
    </lineage>
</organism>
<comment type="cofactor">
    <cofactor evidence="1">
        <name>Zn(2+)</name>
        <dbReference type="ChEBI" id="CHEBI:29105"/>
    </cofactor>
</comment>
<dbReference type="AlphaFoldDB" id="A0A9X4MG51"/>
<keyword evidence="7" id="KW-0479">Metal-binding</keyword>
<dbReference type="GO" id="GO:0005886">
    <property type="term" value="C:plasma membrane"/>
    <property type="evidence" value="ECO:0007669"/>
    <property type="project" value="UniProtKB-SubCell"/>
</dbReference>
<comment type="caution">
    <text evidence="15">The sequence shown here is derived from an EMBL/GenBank/DDBJ whole genome shotgun (WGS) entry which is preliminary data.</text>
</comment>
<evidence type="ECO:0000256" key="9">
    <source>
        <dbReference type="ARBA" id="ARBA00022833"/>
    </source>
</evidence>
<dbReference type="Pfam" id="PF02163">
    <property type="entry name" value="Peptidase_M50"/>
    <property type="match status" value="1"/>
</dbReference>
<feature type="transmembrane region" description="Helical" evidence="13">
    <location>
        <begin position="90"/>
        <end position="112"/>
    </location>
</feature>
<dbReference type="RefSeq" id="WP_307632710.1">
    <property type="nucleotide sequence ID" value="NZ_JAPHEH010000001.1"/>
</dbReference>
<comment type="subcellular location">
    <subcellularLocation>
        <location evidence="2">Cell membrane</location>
        <topology evidence="2">Multi-pass membrane protein</topology>
    </subcellularLocation>
</comment>
<evidence type="ECO:0000256" key="6">
    <source>
        <dbReference type="ARBA" id="ARBA00022692"/>
    </source>
</evidence>
<name>A0A9X4MG51_9BACT</name>
<dbReference type="CDD" id="cd06158">
    <property type="entry name" value="S2P-M50_like_1"/>
    <property type="match status" value="1"/>
</dbReference>
<feature type="transmembrane region" description="Helical" evidence="13">
    <location>
        <begin position="12"/>
        <end position="33"/>
    </location>
</feature>
<keyword evidence="16" id="KW-1185">Reference proteome</keyword>
<evidence type="ECO:0000256" key="2">
    <source>
        <dbReference type="ARBA" id="ARBA00004651"/>
    </source>
</evidence>
<dbReference type="PANTHER" id="PTHR35864">
    <property type="entry name" value="ZINC METALLOPROTEASE MJ0611-RELATED"/>
    <property type="match status" value="1"/>
</dbReference>
<dbReference type="GO" id="GO:0046872">
    <property type="term" value="F:metal ion binding"/>
    <property type="evidence" value="ECO:0007669"/>
    <property type="project" value="UniProtKB-KW"/>
</dbReference>
<feature type="transmembrane region" description="Helical" evidence="13">
    <location>
        <begin position="169"/>
        <end position="189"/>
    </location>
</feature>
<dbReference type="InterPro" id="IPR044537">
    <property type="entry name" value="Rip2-like"/>
</dbReference>
<reference evidence="15" key="2">
    <citation type="submission" date="2022-10" db="EMBL/GenBank/DDBJ databases">
        <authorList>
            <person name="Aronson H.S."/>
        </authorList>
    </citation>
    <scope>NUCLEOTIDE SEQUENCE</scope>
    <source>
        <strain evidence="15">RS19-109</strain>
    </source>
</reference>
<dbReference type="GO" id="GO:0006508">
    <property type="term" value="P:proteolysis"/>
    <property type="evidence" value="ECO:0007669"/>
    <property type="project" value="UniProtKB-KW"/>
</dbReference>
<evidence type="ECO:0000313" key="16">
    <source>
        <dbReference type="Proteomes" id="UP001154240"/>
    </source>
</evidence>
<keyword evidence="6 13" id="KW-0812">Transmembrane</keyword>
<evidence type="ECO:0000313" key="15">
    <source>
        <dbReference type="EMBL" id="MDG4475736.1"/>
    </source>
</evidence>
<evidence type="ECO:0000256" key="11">
    <source>
        <dbReference type="ARBA" id="ARBA00023049"/>
    </source>
</evidence>
<evidence type="ECO:0000256" key="10">
    <source>
        <dbReference type="ARBA" id="ARBA00022989"/>
    </source>
</evidence>
<evidence type="ECO:0000256" key="5">
    <source>
        <dbReference type="ARBA" id="ARBA00022670"/>
    </source>
</evidence>
<evidence type="ECO:0000259" key="14">
    <source>
        <dbReference type="Pfam" id="PF02163"/>
    </source>
</evidence>
<sequence>MNIPKLIQEIAILAPPFLLALTVHEFAHGFIAYKLGDPTAQRLGRLSLNPLRHLDPLGVLAFLIMKIGWAKPVPVDARYFKNPRRDMIWVSLAGVSANLLLAVASGLAARLLIPLANLLPMALFWPLIQMIAASVWINVMLAVFNLIPIPPLDGSQVLSNLLPREMARIYNKLEPLGFFILLALFYTGIIPKIMRPLISFAQGLILG</sequence>
<dbReference type="GO" id="GO:0008237">
    <property type="term" value="F:metallopeptidase activity"/>
    <property type="evidence" value="ECO:0007669"/>
    <property type="project" value="UniProtKB-KW"/>
</dbReference>
<keyword evidence="10 13" id="KW-1133">Transmembrane helix</keyword>
<dbReference type="PANTHER" id="PTHR35864:SF1">
    <property type="entry name" value="ZINC METALLOPROTEASE YWHC-RELATED"/>
    <property type="match status" value="1"/>
</dbReference>
<comment type="similarity">
    <text evidence="3">Belongs to the peptidase M50B family.</text>
</comment>
<dbReference type="InterPro" id="IPR008915">
    <property type="entry name" value="Peptidase_M50"/>
</dbReference>